<comment type="function">
    <text evidence="1">Central component in molecular interactions underlying sperm crawling. Forms an extensive filament system that extends from sperm villipoda, along the leading edge of the pseudopod.</text>
</comment>
<dbReference type="EnsemblMetazoa" id="CJA07556.1">
    <property type="protein sequence ID" value="CJA07556.1"/>
    <property type="gene ID" value="WBGene00126760"/>
</dbReference>
<dbReference type="SUPFAM" id="SSF49354">
    <property type="entry name" value="PapD-like"/>
    <property type="match status" value="1"/>
</dbReference>
<dbReference type="InterPro" id="IPR008962">
    <property type="entry name" value="PapD-like_sf"/>
</dbReference>
<keyword evidence="1" id="KW-0206">Cytoskeleton</keyword>
<protein>
    <recommendedName>
        <fullName evidence="1">Major sperm protein</fullName>
    </recommendedName>
</protein>
<evidence type="ECO:0000256" key="3">
    <source>
        <dbReference type="SAM" id="SignalP"/>
    </source>
</evidence>
<proteinExistence type="predicted"/>
<dbReference type="InterPro" id="IPR000535">
    <property type="entry name" value="MSP_dom"/>
</dbReference>
<evidence type="ECO:0000313" key="5">
    <source>
        <dbReference type="EnsemblMetazoa" id="CJA07556.1"/>
    </source>
</evidence>
<dbReference type="OMA" id="MITHRPS"/>
<feature type="compositionally biased region" description="Basic and acidic residues" evidence="2">
    <location>
        <begin position="43"/>
        <end position="130"/>
    </location>
</feature>
<sequence length="239" mass="26816">MLLEVLFLFISVKLLAVCASKKKDLSAAPSVAPCTPTKTTSELPKEDVKEEEKKEEEKKDEEKKEGGDEKKESKENDSKDKESKEKDSKESKEKDPNEKDKESKEKDKESKEKDSNEKDDADGDKKKKESLVSATPSELRFDTGITSQKKLKVTNLTDKNIMFKIKSTTTSAYLINPVFGKIDPKGSFEVVITHRPSEKRKDKLVVMSHVLTGKEIEMAKTFKQIKASGIDVTVQLASV</sequence>
<accession>A0A8R1HU60</accession>
<feature type="signal peptide" evidence="3">
    <location>
        <begin position="1"/>
        <end position="19"/>
    </location>
</feature>
<name>A0A8R1HU60_CAEJA</name>
<reference evidence="6" key="1">
    <citation type="submission" date="2010-08" db="EMBL/GenBank/DDBJ databases">
        <authorList>
            <consortium name="Caenorhabditis japonica Sequencing Consortium"/>
            <person name="Wilson R.K."/>
        </authorList>
    </citation>
    <scope>NUCLEOTIDE SEQUENCE [LARGE SCALE GENOMIC DNA]</scope>
    <source>
        <strain evidence="6">DF5081</strain>
    </source>
</reference>
<keyword evidence="1" id="KW-0963">Cytoplasm</keyword>
<feature type="region of interest" description="Disordered" evidence="2">
    <location>
        <begin position="22"/>
        <end position="135"/>
    </location>
</feature>
<dbReference type="InterPro" id="IPR013783">
    <property type="entry name" value="Ig-like_fold"/>
</dbReference>
<dbReference type="PANTHER" id="PTHR21515:SF10">
    <property type="entry name" value="MAJOR SPERM PROTEIN"/>
    <property type="match status" value="1"/>
</dbReference>
<keyword evidence="3" id="KW-0732">Signal</keyword>
<feature type="domain" description="MSP" evidence="4">
    <location>
        <begin position="131"/>
        <end position="239"/>
    </location>
</feature>
<keyword evidence="6" id="KW-1185">Reference proteome</keyword>
<evidence type="ECO:0000313" key="6">
    <source>
        <dbReference type="Proteomes" id="UP000005237"/>
    </source>
</evidence>
<dbReference type="PROSITE" id="PS50202">
    <property type="entry name" value="MSP"/>
    <property type="match status" value="1"/>
</dbReference>
<evidence type="ECO:0000259" key="4">
    <source>
        <dbReference type="PROSITE" id="PS50202"/>
    </source>
</evidence>
<reference evidence="5" key="2">
    <citation type="submission" date="2022-06" db="UniProtKB">
        <authorList>
            <consortium name="EnsemblMetazoa"/>
        </authorList>
    </citation>
    <scope>IDENTIFICATION</scope>
    <source>
        <strain evidence="5">DF5081</strain>
    </source>
</reference>
<dbReference type="Gene3D" id="2.60.40.10">
    <property type="entry name" value="Immunoglobulins"/>
    <property type="match status" value="1"/>
</dbReference>
<dbReference type="Pfam" id="PF00635">
    <property type="entry name" value="Motile_Sperm"/>
    <property type="match status" value="1"/>
</dbReference>
<feature type="chain" id="PRO_5035868636" description="Major sperm protein" evidence="3">
    <location>
        <begin position="20"/>
        <end position="239"/>
    </location>
</feature>
<organism evidence="5 6">
    <name type="scientific">Caenorhabditis japonica</name>
    <dbReference type="NCBI Taxonomy" id="281687"/>
    <lineage>
        <taxon>Eukaryota</taxon>
        <taxon>Metazoa</taxon>
        <taxon>Ecdysozoa</taxon>
        <taxon>Nematoda</taxon>
        <taxon>Chromadorea</taxon>
        <taxon>Rhabditida</taxon>
        <taxon>Rhabditina</taxon>
        <taxon>Rhabditomorpha</taxon>
        <taxon>Rhabditoidea</taxon>
        <taxon>Rhabditidae</taxon>
        <taxon>Peloderinae</taxon>
        <taxon>Caenorhabditis</taxon>
    </lineage>
</organism>
<dbReference type="AlphaFoldDB" id="A0A8R1HU60"/>
<evidence type="ECO:0000256" key="1">
    <source>
        <dbReference type="RuleBase" id="RU003425"/>
    </source>
</evidence>
<dbReference type="PANTHER" id="PTHR21515">
    <property type="entry name" value="MAJOR SPERM PROTEIN"/>
    <property type="match status" value="1"/>
</dbReference>
<dbReference type="Proteomes" id="UP000005237">
    <property type="component" value="Unassembled WGS sequence"/>
</dbReference>
<evidence type="ECO:0000256" key="2">
    <source>
        <dbReference type="SAM" id="MobiDB-lite"/>
    </source>
</evidence>